<organism evidence="3 4">
    <name type="scientific">Zingiber officinale</name>
    <name type="common">Ginger</name>
    <name type="synonym">Amomum zingiber</name>
    <dbReference type="NCBI Taxonomy" id="94328"/>
    <lineage>
        <taxon>Eukaryota</taxon>
        <taxon>Viridiplantae</taxon>
        <taxon>Streptophyta</taxon>
        <taxon>Embryophyta</taxon>
        <taxon>Tracheophyta</taxon>
        <taxon>Spermatophyta</taxon>
        <taxon>Magnoliopsida</taxon>
        <taxon>Liliopsida</taxon>
        <taxon>Zingiberales</taxon>
        <taxon>Zingiberaceae</taxon>
        <taxon>Zingiber</taxon>
    </lineage>
</organism>
<dbReference type="AlphaFoldDB" id="A0A8J5EPF2"/>
<dbReference type="PANTHER" id="PTHR46445:SF3">
    <property type="entry name" value="RNA POLYMERASE II DEGRADATION FACTOR-LIKE PROTEIN (DUF1296)-RELATED"/>
    <property type="match status" value="1"/>
</dbReference>
<dbReference type="Proteomes" id="UP000734854">
    <property type="component" value="Unassembled WGS sequence"/>
</dbReference>
<reference evidence="3 4" key="1">
    <citation type="submission" date="2020-08" db="EMBL/GenBank/DDBJ databases">
        <title>Plant Genome Project.</title>
        <authorList>
            <person name="Zhang R.-G."/>
        </authorList>
    </citation>
    <scope>NUCLEOTIDE SEQUENCE [LARGE SCALE GENOMIC DNA]</scope>
    <source>
        <tissue evidence="3">Rhizome</tissue>
    </source>
</reference>
<protein>
    <recommendedName>
        <fullName evidence="2">GBF-interacting protein 1 N-terminal domain-containing protein</fullName>
    </recommendedName>
</protein>
<feature type="compositionally biased region" description="Low complexity" evidence="1">
    <location>
        <begin position="904"/>
        <end position="914"/>
    </location>
</feature>
<evidence type="ECO:0000259" key="2">
    <source>
        <dbReference type="Pfam" id="PF06972"/>
    </source>
</evidence>
<feature type="region of interest" description="Disordered" evidence="1">
    <location>
        <begin position="850"/>
        <end position="920"/>
    </location>
</feature>
<feature type="domain" description="GBF-interacting protein 1 N-terminal" evidence="2">
    <location>
        <begin position="18"/>
        <end position="61"/>
    </location>
</feature>
<evidence type="ECO:0000313" key="3">
    <source>
        <dbReference type="EMBL" id="KAG6471335.1"/>
    </source>
</evidence>
<dbReference type="InterPro" id="IPR009060">
    <property type="entry name" value="UBA-like_sf"/>
</dbReference>
<dbReference type="Pfam" id="PF06972">
    <property type="entry name" value="GIP1_N"/>
    <property type="match status" value="1"/>
</dbReference>
<keyword evidence="4" id="KW-1185">Reference proteome</keyword>
<sequence length="920" mass="98612">MSAGGARGKGEGQAAAAIPSGSRKLVQSLKEIVNCSEAEIYAMLRECNMDPNEAVHRLLSQGATLLQAANCLHEAGIDNDRNTFHEVKSKRDKKKEIREPPESRSRTVSTNSGRGSKGGSDRGGRGTSSHSSFTDYGTGKGKPINKKENGGSVAPVLSVVESATVPNIPTKRPTVQRIIPVFDDIGLQESCNFTSASMGNTMHATNFVDAIPTPMQSSSGFQNNWLGKPGHVSMADVVKMGRPQGKHPSMPVIASEKLYLSQNAAMLNGSHQNEKQIPVSILPSESKERLDSFQESTHLEDINHGLGTAGDQHISNDGWSIHDEQPTDTVSISTEITGTSAAYVNPSLAAPGVVNSGSDLHIDSCLQNFQDPDERSNDKPQPIESIPVAERKEDAETSIDGSHSKRIDAYQSEDFEYDHHEAEDGAGISQTAATLIQLSIHEETSTKTTEASPAVIIPDHLRVTNADCAHLSFGSFGSGAFSGSFPSNPLARNLEVAPAIDDASKIDESDARNLEYYNNGPHKSTVTENVASISKTASENLDVTSISEPEVVRNHPLDVTHGLQNEFSSVSSYGLPTSSQPNAATYTYLQGNSHMQNISPLSNLVFYKVFLLQQPNALQNNILAAASNPHLRDFDLHLSPLLINQSLPTNYGAMVSSIGGPTNSMPETMKPGMFSNPQSAPPSLPATTVLPSPALPQGLPVHHYSQPALPLGHFANMISYPILPPSYAYLPSLQQTLSPNSLFNQSSAVPSAGIEYSQPQYKGSLSVTSLPQASALPSAYGGFGSSSSIPGGFNLNHTTMASSTSIGFNEALNQQYKEVSHYLALQQNENPPTMWIHGAGSRTMSPLSSSRFYNYQGQNQHSGFRQAQPPSQLSGLGYSNLYLSQGGPSREHQPNPAEVNLNGPQTTQSQPSSQIWQHGY</sequence>
<feature type="region of interest" description="Disordered" evidence="1">
    <location>
        <begin position="1"/>
        <end position="21"/>
    </location>
</feature>
<accession>A0A8J5EPF2</accession>
<evidence type="ECO:0000256" key="1">
    <source>
        <dbReference type="SAM" id="MobiDB-lite"/>
    </source>
</evidence>
<dbReference type="SUPFAM" id="SSF46934">
    <property type="entry name" value="UBA-like"/>
    <property type="match status" value="1"/>
</dbReference>
<evidence type="ECO:0000313" key="4">
    <source>
        <dbReference type="Proteomes" id="UP000734854"/>
    </source>
</evidence>
<name>A0A8J5EPF2_ZINOF</name>
<feature type="region of interest" description="Disordered" evidence="1">
    <location>
        <begin position="82"/>
        <end position="151"/>
    </location>
</feature>
<dbReference type="PANTHER" id="PTHR46445">
    <property type="entry name" value="RNA POLYMERASE II DEGRADATION FACTOR-LIKE PROTEIN (DUF1296)"/>
    <property type="match status" value="1"/>
</dbReference>
<feature type="region of interest" description="Disordered" evidence="1">
    <location>
        <begin position="368"/>
        <end position="403"/>
    </location>
</feature>
<dbReference type="EMBL" id="JACMSC010000020">
    <property type="protein sequence ID" value="KAG6471335.1"/>
    <property type="molecule type" value="Genomic_DNA"/>
</dbReference>
<dbReference type="InterPro" id="IPR009719">
    <property type="entry name" value="GIP1_N"/>
</dbReference>
<comment type="caution">
    <text evidence="3">The sequence shown here is derived from an EMBL/GenBank/DDBJ whole genome shotgun (WGS) entry which is preliminary data.</text>
</comment>
<feature type="compositionally biased region" description="Basic and acidic residues" evidence="1">
    <location>
        <begin position="82"/>
        <end position="105"/>
    </location>
</feature>
<feature type="region of interest" description="Disordered" evidence="1">
    <location>
        <begin position="303"/>
        <end position="325"/>
    </location>
</feature>
<gene>
    <name evidence="3" type="ORF">ZIOFF_068776</name>
</gene>
<feature type="compositionally biased region" description="Polar residues" evidence="1">
    <location>
        <begin position="850"/>
        <end position="870"/>
    </location>
</feature>
<proteinExistence type="predicted"/>
<feature type="compositionally biased region" description="Low complexity" evidence="1">
    <location>
        <begin position="871"/>
        <end position="887"/>
    </location>
</feature>